<evidence type="ECO:0000259" key="18">
    <source>
        <dbReference type="PROSITE" id="PS51194"/>
    </source>
</evidence>
<dbReference type="GO" id="GO:0005694">
    <property type="term" value="C:chromosome"/>
    <property type="evidence" value="ECO:0007669"/>
    <property type="project" value="TreeGrafter"/>
</dbReference>
<dbReference type="InterPro" id="IPR004589">
    <property type="entry name" value="DNA_helicase_ATP-dep_RecQ"/>
</dbReference>
<keyword evidence="10" id="KW-0238">DNA-binding</keyword>
<evidence type="ECO:0000256" key="13">
    <source>
        <dbReference type="ARBA" id="ARBA00034617"/>
    </source>
</evidence>
<dbReference type="GO" id="GO:0043138">
    <property type="term" value="F:3'-5' DNA helicase activity"/>
    <property type="evidence" value="ECO:0007669"/>
    <property type="project" value="UniProtKB-EC"/>
</dbReference>
<dbReference type="SMART" id="SM00487">
    <property type="entry name" value="DEXDc"/>
    <property type="match status" value="1"/>
</dbReference>
<feature type="domain" description="Helicase C-terminal" evidence="18">
    <location>
        <begin position="356"/>
        <end position="517"/>
    </location>
</feature>
<dbReference type="GO" id="GO:0005524">
    <property type="term" value="F:ATP binding"/>
    <property type="evidence" value="ECO:0007669"/>
    <property type="project" value="UniProtKB-KW"/>
</dbReference>
<keyword evidence="11" id="KW-0413">Isomerase</keyword>
<dbReference type="InterPro" id="IPR032284">
    <property type="entry name" value="RecQ_Zn-bd"/>
</dbReference>
<dbReference type="FunFam" id="3.40.50.300:FF:001975">
    <property type="entry name" value="ATP-dependent DNA helicase"/>
    <property type="match status" value="1"/>
</dbReference>
<dbReference type="Gene3D" id="3.40.50.300">
    <property type="entry name" value="P-loop containing nucleotide triphosphate hydrolases"/>
    <property type="match status" value="2"/>
</dbReference>
<keyword evidence="6 15" id="KW-0547">Nucleotide-binding</keyword>
<dbReference type="Gene3D" id="1.10.10.10">
    <property type="entry name" value="Winged helix-like DNA-binding domain superfamily/Winged helix DNA-binding domain"/>
    <property type="match status" value="1"/>
</dbReference>
<evidence type="ECO:0000256" key="9">
    <source>
        <dbReference type="ARBA" id="ARBA00022840"/>
    </source>
</evidence>
<dbReference type="FunFam" id="3.40.50.300:FF:000752">
    <property type="entry name" value="ATP-dependent DNA helicase"/>
    <property type="match status" value="1"/>
</dbReference>
<comment type="cofactor">
    <cofactor evidence="2">
        <name>Mg(2+)</name>
        <dbReference type="ChEBI" id="CHEBI:18420"/>
    </cofactor>
</comment>
<dbReference type="InterPro" id="IPR002464">
    <property type="entry name" value="DNA/RNA_helicase_DEAH_CS"/>
</dbReference>
<reference evidence="20" key="1">
    <citation type="submission" date="2021-02" db="EMBL/GenBank/DDBJ databases">
        <authorList>
            <person name="Nowell W R."/>
        </authorList>
    </citation>
    <scope>NUCLEOTIDE SEQUENCE</scope>
</reference>
<sequence length="723" mass="82843">MALQSADDDDLMILDDVDDQLLIEICQAAEQEKSPSRQVLHILLWVAVSKASVSTSLENDELIAIDFEIAELDSQIAHLYKQRSKLEQRKQELKRTLNNALKSSVHGFQKDAVENWRRTDYPWSKKVEHVLNTVFKLQTFRLWQLETINVTLFGKDCILIMPTGGGKSLCFQLPAVVSEGITICVSPLIALVEDQIHQLHALGIDARAINSSTSKTDAAAIMNILNNPNQNHQMKILYVTPEKLAKSKTMMTKLQKLYEMKQFARLVIDEVHCCSTWGHDFRPDFKYLNIFKRLFPKLPLLGLTATATTKVIEDVKQILNIPHCVLFKAPFNRKNLYYEVWRKDSAKDCMEDLARVITQRFDKQSGIVYCLSQKDSEDVCGYLQSYGIKAGCYHASLTGRARTQVHEKWLKNEVHVICATIAFGMGIDKPDVRFVIHHSLSKTIENFYQESGRAGRDDKQSHCLLFFKYSDVFRLACMALAEKSGNGLKNLYSIVDYCLNETRCRRDCIAEHFDEVFQAGDCHKMCDVCSRIRKATKKNCRSDAQIIIDYLKNTVTSKNRLTALKLFEQTTKLVSLNREDHQRLILRLLLDRYIKEDFHLTPYNSICYLIPGPRATRVNDLQCEIYLDVIETNKIATTVVKETTTTAEQPRKKQNILTVPKPKLRWVNDDKKVVDKPSLKRVLEYDDTDSDANENVAVLNGEKAVKQHITSVITDEFDELDFL</sequence>
<evidence type="ECO:0000313" key="19">
    <source>
        <dbReference type="EMBL" id="CAF1116156.1"/>
    </source>
</evidence>
<dbReference type="InterPro" id="IPR011545">
    <property type="entry name" value="DEAD/DEAH_box_helicase_dom"/>
</dbReference>
<dbReference type="Pfam" id="PF00271">
    <property type="entry name" value="Helicase_C"/>
    <property type="match status" value="1"/>
</dbReference>
<evidence type="ECO:0000313" key="21">
    <source>
        <dbReference type="Proteomes" id="UP000682733"/>
    </source>
</evidence>
<evidence type="ECO:0000256" key="10">
    <source>
        <dbReference type="ARBA" id="ARBA00023125"/>
    </source>
</evidence>
<feature type="domain" description="Helicase ATP-binding" evidence="17">
    <location>
        <begin position="148"/>
        <end position="325"/>
    </location>
</feature>
<dbReference type="InterPro" id="IPR027417">
    <property type="entry name" value="P-loop_NTPase"/>
</dbReference>
<evidence type="ECO:0000256" key="5">
    <source>
        <dbReference type="ARBA" id="ARBA00022723"/>
    </source>
</evidence>
<dbReference type="GO" id="GO:0000724">
    <property type="term" value="P:double-strand break repair via homologous recombination"/>
    <property type="evidence" value="ECO:0007669"/>
    <property type="project" value="TreeGrafter"/>
</dbReference>
<evidence type="ECO:0000256" key="8">
    <source>
        <dbReference type="ARBA" id="ARBA00022806"/>
    </source>
</evidence>
<comment type="cofactor">
    <cofactor evidence="1">
        <name>Mn(2+)</name>
        <dbReference type="ChEBI" id="CHEBI:29035"/>
    </cofactor>
</comment>
<evidence type="ECO:0000256" key="1">
    <source>
        <dbReference type="ARBA" id="ARBA00001936"/>
    </source>
</evidence>
<comment type="catalytic activity">
    <reaction evidence="13 15">
        <text>Couples ATP hydrolysis with the unwinding of duplex DNA by translocating in the 3'-5' direction.</text>
        <dbReference type="EC" id="5.6.2.4"/>
    </reaction>
</comment>
<dbReference type="Proteomes" id="UP000682733">
    <property type="component" value="Unassembled WGS sequence"/>
</dbReference>
<dbReference type="InterPro" id="IPR036388">
    <property type="entry name" value="WH-like_DNA-bd_sf"/>
</dbReference>
<dbReference type="EC" id="5.6.2.4" evidence="15"/>
<dbReference type="CDD" id="cd18794">
    <property type="entry name" value="SF2_C_RecQ"/>
    <property type="match status" value="1"/>
</dbReference>
<dbReference type="Pfam" id="PF00270">
    <property type="entry name" value="DEAD"/>
    <property type="match status" value="1"/>
</dbReference>
<keyword evidence="16" id="KW-0175">Coiled coil</keyword>
<evidence type="ECO:0000256" key="6">
    <source>
        <dbReference type="ARBA" id="ARBA00022741"/>
    </source>
</evidence>
<dbReference type="GO" id="GO:0005737">
    <property type="term" value="C:cytoplasm"/>
    <property type="evidence" value="ECO:0007669"/>
    <property type="project" value="TreeGrafter"/>
</dbReference>
<dbReference type="GO" id="GO:0003677">
    <property type="term" value="F:DNA binding"/>
    <property type="evidence" value="ECO:0007669"/>
    <property type="project" value="UniProtKB-KW"/>
</dbReference>
<organism evidence="20 21">
    <name type="scientific">Didymodactylos carnosus</name>
    <dbReference type="NCBI Taxonomy" id="1234261"/>
    <lineage>
        <taxon>Eukaryota</taxon>
        <taxon>Metazoa</taxon>
        <taxon>Spiralia</taxon>
        <taxon>Gnathifera</taxon>
        <taxon>Rotifera</taxon>
        <taxon>Eurotatoria</taxon>
        <taxon>Bdelloidea</taxon>
        <taxon>Philodinida</taxon>
        <taxon>Philodinidae</taxon>
        <taxon>Didymodactylos</taxon>
    </lineage>
</organism>
<evidence type="ECO:0000256" key="7">
    <source>
        <dbReference type="ARBA" id="ARBA00022801"/>
    </source>
</evidence>
<dbReference type="NCBIfam" id="TIGR00614">
    <property type="entry name" value="recQ_fam"/>
    <property type="match status" value="1"/>
</dbReference>
<keyword evidence="9 15" id="KW-0067">ATP-binding</keyword>
<keyword evidence="7 15" id="KW-0378">Hydrolase</keyword>
<evidence type="ECO:0000313" key="20">
    <source>
        <dbReference type="EMBL" id="CAF3886620.1"/>
    </source>
</evidence>
<keyword evidence="12 15" id="KW-0539">Nucleus</keyword>
<feature type="coiled-coil region" evidence="16">
    <location>
        <begin position="69"/>
        <end position="103"/>
    </location>
</feature>
<dbReference type="PROSITE" id="PS51194">
    <property type="entry name" value="HELICASE_CTER"/>
    <property type="match status" value="1"/>
</dbReference>
<dbReference type="GO" id="GO:0016787">
    <property type="term" value="F:hydrolase activity"/>
    <property type="evidence" value="ECO:0007669"/>
    <property type="project" value="UniProtKB-KW"/>
</dbReference>
<comment type="similarity">
    <text evidence="4 15">Belongs to the helicase family. RecQ subfamily.</text>
</comment>
<dbReference type="EMBL" id="CAJNOK010010451">
    <property type="protein sequence ID" value="CAF1116156.1"/>
    <property type="molecule type" value="Genomic_DNA"/>
</dbReference>
<proteinExistence type="inferred from homology"/>
<dbReference type="SMART" id="SM00490">
    <property type="entry name" value="HELICc"/>
    <property type="match status" value="1"/>
</dbReference>
<dbReference type="AlphaFoldDB" id="A0A8S2L7L7"/>
<evidence type="ECO:0000256" key="3">
    <source>
        <dbReference type="ARBA" id="ARBA00004123"/>
    </source>
</evidence>
<accession>A0A8S2L7L7</accession>
<evidence type="ECO:0000256" key="14">
    <source>
        <dbReference type="ARBA" id="ARBA00048778"/>
    </source>
</evidence>
<dbReference type="EMBL" id="CAJOBA010015214">
    <property type="protein sequence ID" value="CAF3886620.1"/>
    <property type="molecule type" value="Genomic_DNA"/>
</dbReference>
<dbReference type="InterPro" id="IPR014001">
    <property type="entry name" value="Helicase_ATP-bd"/>
</dbReference>
<evidence type="ECO:0000256" key="12">
    <source>
        <dbReference type="ARBA" id="ARBA00023242"/>
    </source>
</evidence>
<dbReference type="PROSITE" id="PS51192">
    <property type="entry name" value="HELICASE_ATP_BIND_1"/>
    <property type="match status" value="1"/>
</dbReference>
<evidence type="ECO:0000256" key="16">
    <source>
        <dbReference type="SAM" id="Coils"/>
    </source>
</evidence>
<dbReference type="Pfam" id="PF16124">
    <property type="entry name" value="RecQ_Zn_bind"/>
    <property type="match status" value="1"/>
</dbReference>
<dbReference type="InterPro" id="IPR001650">
    <property type="entry name" value="Helicase_C-like"/>
</dbReference>
<keyword evidence="8 15" id="KW-0347">Helicase</keyword>
<comment type="subcellular location">
    <subcellularLocation>
        <location evidence="3 15">Nucleus</location>
    </subcellularLocation>
</comment>
<dbReference type="PROSITE" id="PS00690">
    <property type="entry name" value="DEAH_ATP_HELICASE"/>
    <property type="match status" value="1"/>
</dbReference>
<dbReference type="GO" id="GO:0005634">
    <property type="term" value="C:nucleus"/>
    <property type="evidence" value="ECO:0007669"/>
    <property type="project" value="UniProtKB-SubCell"/>
</dbReference>
<gene>
    <name evidence="19" type="ORF">OVA965_LOCUS19960</name>
    <name evidence="20" type="ORF">TMI583_LOCUS20196</name>
</gene>
<name>A0A8S2L7L7_9BILA</name>
<dbReference type="Proteomes" id="UP000677228">
    <property type="component" value="Unassembled WGS sequence"/>
</dbReference>
<dbReference type="CDD" id="cd18015">
    <property type="entry name" value="DEXHc_RecQ1"/>
    <property type="match status" value="1"/>
</dbReference>
<protein>
    <recommendedName>
        <fullName evidence="15">ATP-dependent DNA helicase</fullName>
        <ecNumber evidence="15">5.6.2.4</ecNumber>
    </recommendedName>
</protein>
<dbReference type="PANTHER" id="PTHR13710:SF105">
    <property type="entry name" value="ATP-DEPENDENT DNA HELICASE Q1"/>
    <property type="match status" value="1"/>
</dbReference>
<comment type="catalytic activity">
    <reaction evidence="14">
        <text>ATP + H2O = ADP + phosphate + H(+)</text>
        <dbReference type="Rhea" id="RHEA:13065"/>
        <dbReference type="ChEBI" id="CHEBI:15377"/>
        <dbReference type="ChEBI" id="CHEBI:15378"/>
        <dbReference type="ChEBI" id="CHEBI:30616"/>
        <dbReference type="ChEBI" id="CHEBI:43474"/>
        <dbReference type="ChEBI" id="CHEBI:456216"/>
    </reaction>
    <physiologicalReaction direction="left-to-right" evidence="14">
        <dbReference type="Rhea" id="RHEA:13066"/>
    </physiologicalReaction>
</comment>
<evidence type="ECO:0000259" key="17">
    <source>
        <dbReference type="PROSITE" id="PS51192"/>
    </source>
</evidence>
<evidence type="ECO:0000256" key="4">
    <source>
        <dbReference type="ARBA" id="ARBA00005446"/>
    </source>
</evidence>
<dbReference type="GO" id="GO:0009378">
    <property type="term" value="F:four-way junction helicase activity"/>
    <property type="evidence" value="ECO:0007669"/>
    <property type="project" value="TreeGrafter"/>
</dbReference>
<comment type="caution">
    <text evidence="20">The sequence shown here is derived from an EMBL/GenBank/DDBJ whole genome shotgun (WGS) entry which is preliminary data.</text>
</comment>
<dbReference type="GO" id="GO:0046872">
    <property type="term" value="F:metal ion binding"/>
    <property type="evidence" value="ECO:0007669"/>
    <property type="project" value="UniProtKB-KW"/>
</dbReference>
<dbReference type="PANTHER" id="PTHR13710">
    <property type="entry name" value="DNA HELICASE RECQ FAMILY MEMBER"/>
    <property type="match status" value="1"/>
</dbReference>
<evidence type="ECO:0000256" key="11">
    <source>
        <dbReference type="ARBA" id="ARBA00023235"/>
    </source>
</evidence>
<evidence type="ECO:0000256" key="15">
    <source>
        <dbReference type="RuleBase" id="RU364117"/>
    </source>
</evidence>
<dbReference type="SUPFAM" id="SSF52540">
    <property type="entry name" value="P-loop containing nucleoside triphosphate hydrolases"/>
    <property type="match status" value="1"/>
</dbReference>
<keyword evidence="5" id="KW-0479">Metal-binding</keyword>
<evidence type="ECO:0000256" key="2">
    <source>
        <dbReference type="ARBA" id="ARBA00001946"/>
    </source>
</evidence>